<evidence type="ECO:0000313" key="2">
    <source>
        <dbReference type="EMBL" id="MBM3318482.1"/>
    </source>
</evidence>
<name>A0A938BRM6_UNCEI</name>
<sequence length="232" mass="26077">MGRPRARPEIVDLLLRMARENPTWGYKRIQGALANLGHKISDTTVGNLLREHGIEPVPDRKRRSTWKEFLEAHWDVLGAIDFTTIEVWTKSGLATFYLLFVTEVAMRRVCFAGCTASPDERWMKQIARNLTASGGQSQERKNVATLRRVNGMSGIGDRNPPDQAIGMTGIRSESPLRRATVEFLAHYHGERNHQGLDNRLIAGGEDVARTSGPVQCRKRLGGMLRYYHRAAA</sequence>
<dbReference type="InterPro" id="IPR025948">
    <property type="entry name" value="HTH-like_dom"/>
</dbReference>
<accession>A0A938BRM6</accession>
<feature type="domain" description="HTH-like" evidence="1">
    <location>
        <begin position="14"/>
        <end position="62"/>
    </location>
</feature>
<proteinExistence type="predicted"/>
<reference evidence="2" key="1">
    <citation type="submission" date="2019-03" db="EMBL/GenBank/DDBJ databases">
        <title>Lake Tanganyika Metagenome-Assembled Genomes (MAGs).</title>
        <authorList>
            <person name="Tran P."/>
        </authorList>
    </citation>
    <scope>NUCLEOTIDE SEQUENCE</scope>
    <source>
        <strain evidence="2">M_DeepCast_400m_m2_100</strain>
    </source>
</reference>
<protein>
    <submittedName>
        <fullName evidence="2">IS3 family transposase</fullName>
    </submittedName>
</protein>
<dbReference type="Proteomes" id="UP000748308">
    <property type="component" value="Unassembled WGS sequence"/>
</dbReference>
<dbReference type="Pfam" id="PF13276">
    <property type="entry name" value="HTH_21"/>
    <property type="match status" value="1"/>
</dbReference>
<dbReference type="AlphaFoldDB" id="A0A938BRM6"/>
<dbReference type="EMBL" id="VGIY01000373">
    <property type="protein sequence ID" value="MBM3318482.1"/>
    <property type="molecule type" value="Genomic_DNA"/>
</dbReference>
<gene>
    <name evidence="2" type="ORF">FJY75_11585</name>
</gene>
<comment type="caution">
    <text evidence="2">The sequence shown here is derived from an EMBL/GenBank/DDBJ whole genome shotgun (WGS) entry which is preliminary data.</text>
</comment>
<evidence type="ECO:0000313" key="3">
    <source>
        <dbReference type="Proteomes" id="UP000748308"/>
    </source>
</evidence>
<organism evidence="2 3">
    <name type="scientific">Eiseniibacteriota bacterium</name>
    <dbReference type="NCBI Taxonomy" id="2212470"/>
    <lineage>
        <taxon>Bacteria</taxon>
        <taxon>Candidatus Eiseniibacteriota</taxon>
    </lineage>
</organism>
<evidence type="ECO:0000259" key="1">
    <source>
        <dbReference type="Pfam" id="PF13276"/>
    </source>
</evidence>